<keyword evidence="5" id="KW-0460">Magnesium</keyword>
<keyword evidence="8" id="KW-1185">Reference proteome</keyword>
<evidence type="ECO:0000256" key="1">
    <source>
        <dbReference type="ARBA" id="ARBA00001946"/>
    </source>
</evidence>
<dbReference type="PRINTS" id="PR00502">
    <property type="entry name" value="NUDIXFAMILY"/>
</dbReference>
<name>A0ABT2WC05_9BACI</name>
<evidence type="ECO:0000256" key="5">
    <source>
        <dbReference type="ARBA" id="ARBA00022842"/>
    </source>
</evidence>
<accession>A0ABT2WC05</accession>
<dbReference type="Gene3D" id="3.90.79.10">
    <property type="entry name" value="Nucleoside Triphosphate Pyrophosphohydrolase"/>
    <property type="match status" value="1"/>
</dbReference>
<dbReference type="SUPFAM" id="SSF55811">
    <property type="entry name" value="Nudix"/>
    <property type="match status" value="1"/>
</dbReference>
<evidence type="ECO:0000256" key="2">
    <source>
        <dbReference type="ARBA" id="ARBA00005582"/>
    </source>
</evidence>
<reference evidence="7 8" key="1">
    <citation type="submission" date="2022-10" db="EMBL/GenBank/DDBJ databases">
        <title>Description of Fervidibacillus gen. nov. in the family Fervidibacillaceae fam. nov. with two species, Fervidibacillus albus sp. nov., and Fervidibacillus halotolerans sp. nov., isolated from tidal flat sediments.</title>
        <authorList>
            <person name="Kwon K.K."/>
            <person name="Yang S.-H."/>
        </authorList>
    </citation>
    <scope>NUCLEOTIDE SEQUENCE [LARGE SCALE GENOMIC DNA]</scope>
    <source>
        <strain evidence="7 8">DSM 23332</strain>
    </source>
</reference>
<evidence type="ECO:0000256" key="4">
    <source>
        <dbReference type="ARBA" id="ARBA00022801"/>
    </source>
</evidence>
<keyword evidence="3" id="KW-0479">Metal-binding</keyword>
<evidence type="ECO:0000313" key="8">
    <source>
        <dbReference type="Proteomes" id="UP001208656"/>
    </source>
</evidence>
<sequence>MQRVANCIYVKDGNVLLLQKPRRNWWAIPGGKMEPTETVKQAVLREYWEETGIRIKDPQLKGIYTFLMKNDEGKIREWMMFNFYTNTGVGIQKEVTDEGILKWHSIKEIQHLPMAEGDRLIIQHAIEGNDVAFGAFEYTEDFQLLSYQINK</sequence>
<protein>
    <submittedName>
        <fullName evidence="7">8-oxo-dGTP diphosphatase</fullName>
    </submittedName>
</protein>
<keyword evidence="4" id="KW-0378">Hydrolase</keyword>
<comment type="caution">
    <text evidence="7">The sequence shown here is derived from an EMBL/GenBank/DDBJ whole genome shotgun (WGS) entry which is preliminary data.</text>
</comment>
<feature type="domain" description="Nudix hydrolase" evidence="6">
    <location>
        <begin position="1"/>
        <end position="127"/>
    </location>
</feature>
<gene>
    <name evidence="7" type="ORF">OEV82_01930</name>
</gene>
<organism evidence="7 8">
    <name type="scientific">Pallidibacillus thermolactis</name>
    <dbReference type="NCBI Taxonomy" id="251051"/>
    <lineage>
        <taxon>Bacteria</taxon>
        <taxon>Bacillati</taxon>
        <taxon>Bacillota</taxon>
        <taxon>Bacilli</taxon>
        <taxon>Bacillales</taxon>
        <taxon>Bacillaceae</taxon>
        <taxon>Pallidibacillus</taxon>
    </lineage>
</organism>
<dbReference type="Pfam" id="PF00293">
    <property type="entry name" value="NUDIX"/>
    <property type="match status" value="1"/>
</dbReference>
<dbReference type="EMBL" id="JAOUSE010000003">
    <property type="protein sequence ID" value="MCU9593212.1"/>
    <property type="molecule type" value="Genomic_DNA"/>
</dbReference>
<dbReference type="PROSITE" id="PS51462">
    <property type="entry name" value="NUDIX"/>
    <property type="match status" value="1"/>
</dbReference>
<dbReference type="InterPro" id="IPR020476">
    <property type="entry name" value="Nudix_hydrolase"/>
</dbReference>
<dbReference type="InterPro" id="IPR000086">
    <property type="entry name" value="NUDIX_hydrolase_dom"/>
</dbReference>
<dbReference type="RefSeq" id="WP_263060821.1">
    <property type="nucleotide sequence ID" value="NZ_JAOUSE010000003.1"/>
</dbReference>
<evidence type="ECO:0000259" key="6">
    <source>
        <dbReference type="PROSITE" id="PS51462"/>
    </source>
</evidence>
<dbReference type="PANTHER" id="PTHR43758:SF2">
    <property type="entry name" value="OXIDIZED PURINE NUCLEOSIDE TRIPHOSPHATE HYDROLASE"/>
    <property type="match status" value="1"/>
</dbReference>
<dbReference type="PANTHER" id="PTHR43758">
    <property type="entry name" value="7,8-DIHYDRO-8-OXOGUANINE TRIPHOSPHATASE"/>
    <property type="match status" value="1"/>
</dbReference>
<dbReference type="InterPro" id="IPR015797">
    <property type="entry name" value="NUDIX_hydrolase-like_dom_sf"/>
</dbReference>
<evidence type="ECO:0000256" key="3">
    <source>
        <dbReference type="ARBA" id="ARBA00022723"/>
    </source>
</evidence>
<comment type="similarity">
    <text evidence="2">Belongs to the Nudix hydrolase family.</text>
</comment>
<proteinExistence type="inferred from homology"/>
<evidence type="ECO:0000313" key="7">
    <source>
        <dbReference type="EMBL" id="MCU9593212.1"/>
    </source>
</evidence>
<dbReference type="Proteomes" id="UP001208656">
    <property type="component" value="Unassembled WGS sequence"/>
</dbReference>
<comment type="cofactor">
    <cofactor evidence="1">
        <name>Mg(2+)</name>
        <dbReference type="ChEBI" id="CHEBI:18420"/>
    </cofactor>
</comment>
<dbReference type="CDD" id="cd18886">
    <property type="entry name" value="NUDIX_MutT_Nudt1"/>
    <property type="match status" value="1"/>
</dbReference>